<dbReference type="AlphaFoldDB" id="A0A4U6RJV2"/>
<dbReference type="Pfam" id="PF11821">
    <property type="entry name" value="ActD"/>
    <property type="match status" value="1"/>
</dbReference>
<evidence type="ECO:0000313" key="2">
    <source>
        <dbReference type="EMBL" id="TKV74118.1"/>
    </source>
</evidence>
<gene>
    <name evidence="2" type="ORF">FDV58_33410</name>
</gene>
<proteinExistence type="predicted"/>
<reference evidence="2 3" key="1">
    <citation type="submission" date="2019-05" db="EMBL/GenBank/DDBJ databases">
        <title>Draft Genome of Bradyrhizobium elkanii strain SEMIA 938, Used in Commercial Inoculants for Lupinus spp. in Brazil.</title>
        <authorList>
            <person name="Hungria M."/>
            <person name="Delamuta J.R.M."/>
            <person name="Ribeiro R.A."/>
            <person name="Nogueira M.A."/>
        </authorList>
    </citation>
    <scope>NUCLEOTIDE SEQUENCE [LARGE SCALE GENOMIC DNA]</scope>
    <source>
        <strain evidence="2 3">Semia 938</strain>
    </source>
</reference>
<feature type="transmembrane region" description="Helical" evidence="1">
    <location>
        <begin position="55"/>
        <end position="77"/>
    </location>
</feature>
<dbReference type="Proteomes" id="UP000305095">
    <property type="component" value="Unassembled WGS sequence"/>
</dbReference>
<organism evidence="2 3">
    <name type="scientific">Bradyrhizobium elkanii</name>
    <dbReference type="NCBI Taxonomy" id="29448"/>
    <lineage>
        <taxon>Bacteria</taxon>
        <taxon>Pseudomonadati</taxon>
        <taxon>Pseudomonadota</taxon>
        <taxon>Alphaproteobacteria</taxon>
        <taxon>Hyphomicrobiales</taxon>
        <taxon>Nitrobacteraceae</taxon>
        <taxon>Bradyrhizobium</taxon>
    </lineage>
</organism>
<dbReference type="InterPro" id="IPR021776">
    <property type="entry name" value="ActD"/>
</dbReference>
<accession>A0A4U6RJV2</accession>
<name>A0A4U6RJV2_BRAEL</name>
<dbReference type="PANTHER" id="PTHR40394">
    <property type="entry name" value="LIPOPROTEIN-RELATED"/>
    <property type="match status" value="1"/>
</dbReference>
<dbReference type="PANTHER" id="PTHR40394:SF2">
    <property type="entry name" value="QUINOL:CYTOCHROME C OXIDOREDUCTASE MEMBRANE PROTEIN"/>
    <property type="match status" value="1"/>
</dbReference>
<keyword evidence="1" id="KW-1133">Transmembrane helix</keyword>
<evidence type="ECO:0000256" key="1">
    <source>
        <dbReference type="SAM" id="Phobius"/>
    </source>
</evidence>
<feature type="transmembrane region" description="Helical" evidence="1">
    <location>
        <begin position="89"/>
        <end position="118"/>
    </location>
</feature>
<dbReference type="EMBL" id="SZZP01000027">
    <property type="protein sequence ID" value="TKV74118.1"/>
    <property type="molecule type" value="Genomic_DNA"/>
</dbReference>
<sequence>MTEHAYGMLGEFDSPEALLTAAKQARAAGYRELDAFTPFPVRSLASILRIPRPRISLVGLTGALVGGGAALLMQMFVSYDYPLNVGGRPIYALSAFAVVTFELTILFSALAMVIAMLWQNGLPRLNYPVFAAPRFHLASKDRFFLCVRSDDPMFDDQDTAAFLASAGAASVERVPP</sequence>
<evidence type="ECO:0000313" key="3">
    <source>
        <dbReference type="Proteomes" id="UP000305095"/>
    </source>
</evidence>
<dbReference type="RefSeq" id="WP_137482908.1">
    <property type="nucleotide sequence ID" value="NZ_SZZP01000027.1"/>
</dbReference>
<comment type="caution">
    <text evidence="2">The sequence shown here is derived from an EMBL/GenBank/DDBJ whole genome shotgun (WGS) entry which is preliminary data.</text>
</comment>
<protein>
    <submittedName>
        <fullName evidence="2">DUF3341 domain-containing protein</fullName>
    </submittedName>
</protein>
<keyword evidence="1" id="KW-0812">Transmembrane</keyword>
<keyword evidence="1" id="KW-0472">Membrane</keyword>